<dbReference type="EMBL" id="AVOT02022803">
    <property type="protein sequence ID" value="MBW0512443.1"/>
    <property type="molecule type" value="Genomic_DNA"/>
</dbReference>
<reference evidence="2" key="1">
    <citation type="submission" date="2021-03" db="EMBL/GenBank/DDBJ databases">
        <title>Draft genome sequence of rust myrtle Austropuccinia psidii MF-1, a brazilian biotype.</title>
        <authorList>
            <person name="Quecine M.C."/>
            <person name="Pachon D.M.R."/>
            <person name="Bonatelli M.L."/>
            <person name="Correr F.H."/>
            <person name="Franceschini L.M."/>
            <person name="Leite T.F."/>
            <person name="Margarido G.R.A."/>
            <person name="Almeida C.A."/>
            <person name="Ferrarezi J.A."/>
            <person name="Labate C.A."/>
        </authorList>
    </citation>
    <scope>NUCLEOTIDE SEQUENCE</scope>
    <source>
        <strain evidence="2">MF-1</strain>
    </source>
</reference>
<feature type="compositionally biased region" description="Basic and acidic residues" evidence="1">
    <location>
        <begin position="620"/>
        <end position="635"/>
    </location>
</feature>
<feature type="compositionally biased region" description="Polar residues" evidence="1">
    <location>
        <begin position="434"/>
        <end position="454"/>
    </location>
</feature>
<evidence type="ECO:0000313" key="3">
    <source>
        <dbReference type="Proteomes" id="UP000765509"/>
    </source>
</evidence>
<evidence type="ECO:0000256" key="1">
    <source>
        <dbReference type="SAM" id="MobiDB-lite"/>
    </source>
</evidence>
<proteinExistence type="predicted"/>
<keyword evidence="3" id="KW-1185">Reference proteome</keyword>
<feature type="compositionally biased region" description="Polar residues" evidence="1">
    <location>
        <begin position="461"/>
        <end position="477"/>
    </location>
</feature>
<feature type="region of interest" description="Disordered" evidence="1">
    <location>
        <begin position="598"/>
        <end position="656"/>
    </location>
</feature>
<feature type="compositionally biased region" description="Polar residues" evidence="1">
    <location>
        <begin position="401"/>
        <end position="421"/>
    </location>
</feature>
<feature type="compositionally biased region" description="Low complexity" evidence="1">
    <location>
        <begin position="605"/>
        <end position="618"/>
    </location>
</feature>
<dbReference type="Proteomes" id="UP000765509">
    <property type="component" value="Unassembled WGS sequence"/>
</dbReference>
<gene>
    <name evidence="2" type="ORF">O181_052158</name>
</gene>
<name>A0A9Q3E4Z4_9BASI</name>
<dbReference type="OrthoDB" id="2506162at2759"/>
<accession>A0A9Q3E4Z4</accession>
<sequence length="1316" mass="147727">MASPVIPSISSPMNHHQLEEISNFLATTQPNPEQSSGQSHQVNLSLHDNFLNLSSADSFKIDYRNSSSSPPNSNIDQASLMVQENSSQLIPPSTSNRFVPSHLDLDDIQAYVDSHKSKKSEVDLSNPSGAIACSSQHIIATASNNLQLNPSAQDSNKLIILFSLFPIASRPTPSWSFTLPSPTFPTLKPHSLTPANPQPSHPAGVDHLWFSPDGTHLLISSHTSSSRDGIQHLRLSILIQDSAQVDQWRLGWDEVVCNNLDEINQLDSFQLVPKRVRAARFLAEPRRWLTDFIPPDMAVPDEEISLIRSAKYLKPKRTLGRTINGLVQGKGLTALLVLSTNEIFVIHMPLPQMNLPPHVLLTTLSNSTTVAKPLKLTPSPSFVMPQKQHSTLDLNHPPSNPQDSQSTLGQTQLKSGSSTQPLGIDLPLNPTPPITNSNSGSGLYHSNPTNSQLEGSIDKFGSSTHSIPSYGSIGSKSNELDFKPGGRFDSNPSNQFDNLMNSFKLPRREIQIATIGFPMERRDSSDDVEVPPLLIAFKTLTKPIVPAPIKQTMITGISDGHKFPISDDKNQMGGSQFSMGEEDIGDYITGLGDLDDAFDNPLEQNFSNRNNPNENNNNEHTQKEVSKDLPHQNEKMEEDVLLSNKRKDSVDSRKQKIKRRRYEPIFGLDDKGHNTEGEGEVSDGFIELAEIFLDFDDSIIPTITLQLLSNLSIVDPFDHNMDCRPILHTLNFLEVELEPSNVKSPTIRLLATYSKSNSTENLIKFSAELQCWDARYERTSLSNGFLGLECFNEKQNNRKSNSEILQGPEEWVINRSVNKKLDSDYATICKICNIIPNWKGKIGSFLIFIKKTIIDHENSKENCRDQFECLILNSGDLSTLEVKLLSSIEEEDLRKLCISFHGIWCCTMNKFGKVRASPLITSEQPHLLVGLIMGAIYNREPADDIVRLLSYKVDENNVSQANRFDYSLIFDQISGFIASLSIGFRNYELDPLIHIAWNLGYDIWSAIPGYENAAEFALIGRWLSATLTMGTSVKQETYSRSLWQMIGFARWYLRLCHKIISSTEPNSPTPHLCLLPLTSFTFFYLFKMALLFTSFSQWLLVIKPNNFSPRFASSKSGEVSLNDEVELAKSIFNEIWDHQNPIHMESWGKLLQDIGPTVIPKPSTDLSKMPLRHVESFSAPLATLDLNQVEEAVMILRKSITKHPQLIKTEKHNLINFFNNNTLKDDLKTFDIISGERIQNTKKSHNNQVSFKQCIKCQAKSKKKKKSFWNQDSLKTQAGNSSNLHNEKDFLSPFEFSSREFFRKCICSGFWVSSSS</sequence>
<protein>
    <submittedName>
        <fullName evidence="2">Uncharacterized protein</fullName>
    </submittedName>
</protein>
<feature type="region of interest" description="Disordered" evidence="1">
    <location>
        <begin position="376"/>
        <end position="494"/>
    </location>
</feature>
<comment type="caution">
    <text evidence="2">The sequence shown here is derived from an EMBL/GenBank/DDBJ whole genome shotgun (WGS) entry which is preliminary data.</text>
</comment>
<organism evidence="2 3">
    <name type="scientific">Austropuccinia psidii MF-1</name>
    <dbReference type="NCBI Taxonomy" id="1389203"/>
    <lineage>
        <taxon>Eukaryota</taxon>
        <taxon>Fungi</taxon>
        <taxon>Dikarya</taxon>
        <taxon>Basidiomycota</taxon>
        <taxon>Pucciniomycotina</taxon>
        <taxon>Pucciniomycetes</taxon>
        <taxon>Pucciniales</taxon>
        <taxon>Sphaerophragmiaceae</taxon>
        <taxon>Austropuccinia</taxon>
    </lineage>
</organism>
<evidence type="ECO:0000313" key="2">
    <source>
        <dbReference type="EMBL" id="MBW0512443.1"/>
    </source>
</evidence>
<feature type="compositionally biased region" description="Basic and acidic residues" evidence="1">
    <location>
        <begin position="645"/>
        <end position="654"/>
    </location>
</feature>